<dbReference type="KEGG" id="mdo:100009803"/>
<dbReference type="STRING" id="13616.ENSMODP00000015350"/>
<reference evidence="17 18" key="1">
    <citation type="journal article" date="2007" name="Nature">
        <title>Genome of the marsupial Monodelphis domestica reveals innovation in non-coding sequences.</title>
        <authorList>
            <person name="Mikkelsen T.S."/>
            <person name="Wakefield M.J."/>
            <person name="Aken B."/>
            <person name="Amemiya C.T."/>
            <person name="Chang J.L."/>
            <person name="Duke S."/>
            <person name="Garber M."/>
            <person name="Gentles A.J."/>
            <person name="Goodstadt L."/>
            <person name="Heger A."/>
            <person name="Jurka J."/>
            <person name="Kamal M."/>
            <person name="Mauceli E."/>
            <person name="Searle S.M."/>
            <person name="Sharpe T."/>
            <person name="Baker M.L."/>
            <person name="Batzer M.A."/>
            <person name="Benos P.V."/>
            <person name="Belov K."/>
            <person name="Clamp M."/>
            <person name="Cook A."/>
            <person name="Cuff J."/>
            <person name="Das R."/>
            <person name="Davidow L."/>
            <person name="Deakin J.E."/>
            <person name="Fazzari M.J."/>
            <person name="Glass J.L."/>
            <person name="Grabherr M."/>
            <person name="Greally J.M."/>
            <person name="Gu W."/>
            <person name="Hore T.A."/>
            <person name="Huttley G.A."/>
            <person name="Kleber M."/>
            <person name="Jirtle R.L."/>
            <person name="Koina E."/>
            <person name="Lee J.T."/>
            <person name="Mahony S."/>
            <person name="Marra M.A."/>
            <person name="Miller R.D."/>
            <person name="Nicholls R.D."/>
            <person name="Oda M."/>
            <person name="Papenfuss A.T."/>
            <person name="Parra Z.E."/>
            <person name="Pollock D.D."/>
            <person name="Ray D.A."/>
            <person name="Schein J.E."/>
            <person name="Speed T.P."/>
            <person name="Thompson K."/>
            <person name="VandeBerg J.L."/>
            <person name="Wade C.M."/>
            <person name="Walker J.A."/>
            <person name="Waters P.D."/>
            <person name="Webber C."/>
            <person name="Weidman J.R."/>
            <person name="Xie X."/>
            <person name="Zody M.C."/>
            <person name="Baldwin J."/>
            <person name="Abdouelleil A."/>
            <person name="Abdulkadir J."/>
            <person name="Abebe A."/>
            <person name="Abera B."/>
            <person name="Abreu J."/>
            <person name="Acer S.C."/>
            <person name="Aftuck L."/>
            <person name="Alexander A."/>
            <person name="An P."/>
            <person name="Anderson E."/>
            <person name="Anderson S."/>
            <person name="Arachi H."/>
            <person name="Azer M."/>
            <person name="Bachantsang P."/>
            <person name="Barry A."/>
            <person name="Bayul T."/>
            <person name="Berlin A."/>
            <person name="Bessette D."/>
            <person name="Bloom T."/>
            <person name="Bloom T."/>
            <person name="Boguslavskiy L."/>
            <person name="Bonnet C."/>
            <person name="Boukhgalter B."/>
            <person name="Bourzgui I."/>
            <person name="Brown A."/>
            <person name="Cahill P."/>
            <person name="Channer S."/>
            <person name="Cheshatsang Y."/>
            <person name="Chuda L."/>
            <person name="Citroen M."/>
            <person name="Collymore A."/>
            <person name="Cooke P."/>
            <person name="Costello M."/>
            <person name="D'Aco K."/>
            <person name="Daza R."/>
            <person name="De Haan G."/>
            <person name="DeGray S."/>
            <person name="DeMaso C."/>
            <person name="Dhargay N."/>
            <person name="Dooley K."/>
            <person name="Dooley E."/>
            <person name="Doricent M."/>
            <person name="Dorje P."/>
            <person name="Dorjee K."/>
            <person name="Dupes A."/>
            <person name="Elong R."/>
            <person name="Falk J."/>
            <person name="Farina A."/>
            <person name="Faro S."/>
            <person name="Ferguson D."/>
            <person name="Fisher S."/>
            <person name="Foley C.D."/>
            <person name="Franke A."/>
            <person name="Friedrich D."/>
            <person name="Gadbois L."/>
            <person name="Gearin G."/>
            <person name="Gearin C.R."/>
            <person name="Giannoukos G."/>
            <person name="Goode T."/>
            <person name="Graham J."/>
            <person name="Grandbois E."/>
            <person name="Grewal S."/>
            <person name="Gyaltsen K."/>
            <person name="Hafez N."/>
            <person name="Hagos B."/>
            <person name="Hall J."/>
            <person name="Henson C."/>
            <person name="Hollinger A."/>
            <person name="Honan T."/>
            <person name="Huard M.D."/>
            <person name="Hughes L."/>
            <person name="Hurhula B."/>
            <person name="Husby M.E."/>
            <person name="Kamat A."/>
            <person name="Kanga B."/>
            <person name="Kashin S."/>
            <person name="Khazanovich D."/>
            <person name="Kisner P."/>
            <person name="Lance K."/>
            <person name="Lara M."/>
            <person name="Lee W."/>
            <person name="Lennon N."/>
            <person name="Letendre F."/>
            <person name="LeVine R."/>
            <person name="Lipovsky A."/>
            <person name="Liu X."/>
            <person name="Liu J."/>
            <person name="Liu S."/>
            <person name="Lokyitsang T."/>
            <person name="Lokyitsang Y."/>
            <person name="Lubonja R."/>
            <person name="Lui A."/>
            <person name="MacDonald P."/>
            <person name="Magnisalis V."/>
            <person name="Maru K."/>
            <person name="Matthews C."/>
            <person name="McCusker W."/>
            <person name="McDonough S."/>
            <person name="Mehta T."/>
            <person name="Meldrim J."/>
            <person name="Meneus L."/>
            <person name="Mihai O."/>
            <person name="Mihalev A."/>
            <person name="Mihova T."/>
            <person name="Mittelman R."/>
            <person name="Mlenga V."/>
            <person name="Montmayeur A."/>
            <person name="Mulrain L."/>
            <person name="Navidi A."/>
            <person name="Naylor J."/>
            <person name="Negash T."/>
            <person name="Nguyen T."/>
            <person name="Nguyen N."/>
            <person name="Nicol R."/>
            <person name="Norbu C."/>
            <person name="Norbu N."/>
            <person name="Novod N."/>
            <person name="O'Neill B."/>
            <person name="Osman S."/>
            <person name="Markiewicz E."/>
            <person name="Oyono O.L."/>
            <person name="Patti C."/>
            <person name="Phunkhang P."/>
            <person name="Pierre F."/>
            <person name="Priest M."/>
            <person name="Raghuraman S."/>
            <person name="Rege F."/>
            <person name="Reyes R."/>
            <person name="Rise C."/>
            <person name="Rogov P."/>
            <person name="Ross K."/>
            <person name="Ryan E."/>
            <person name="Settipalli S."/>
            <person name="Shea T."/>
            <person name="Sherpa N."/>
            <person name="Shi L."/>
            <person name="Shih D."/>
            <person name="Sparrow T."/>
            <person name="Spaulding J."/>
            <person name="Stalker J."/>
            <person name="Stange-Thomann N."/>
            <person name="Stavropoulos S."/>
            <person name="Stone C."/>
            <person name="Strader C."/>
            <person name="Tesfaye S."/>
            <person name="Thomson T."/>
            <person name="Thoulutsang Y."/>
            <person name="Thoulutsang D."/>
            <person name="Topham K."/>
            <person name="Topping I."/>
            <person name="Tsamla T."/>
            <person name="Vassiliev H."/>
            <person name="Vo A."/>
            <person name="Wangchuk T."/>
            <person name="Wangdi T."/>
            <person name="Weiand M."/>
            <person name="Wilkinson J."/>
            <person name="Wilson A."/>
            <person name="Yadav S."/>
            <person name="Young G."/>
            <person name="Yu Q."/>
            <person name="Zembek L."/>
            <person name="Zhong D."/>
            <person name="Zimmer A."/>
            <person name="Zwirko Z."/>
            <person name="Jaffe D.B."/>
            <person name="Alvarez P."/>
            <person name="Brockman W."/>
            <person name="Butler J."/>
            <person name="Chin C."/>
            <person name="Gnerre S."/>
            <person name="MacCallum I."/>
            <person name="Graves J.A."/>
            <person name="Ponting C.P."/>
            <person name="Breen M."/>
            <person name="Samollow P.B."/>
            <person name="Lander E.S."/>
            <person name="Lindblad-Toh K."/>
        </authorList>
    </citation>
    <scope>NUCLEOTIDE SEQUENCE [LARGE SCALE GENOMIC DNA]</scope>
</reference>
<dbReference type="InterPro" id="IPR018181">
    <property type="entry name" value="Heat_shock_70_CS"/>
</dbReference>
<dbReference type="InterPro" id="IPR029047">
    <property type="entry name" value="HSP70_peptide-bd_sf"/>
</dbReference>
<accession>F6YGK6</accession>
<keyword evidence="9" id="KW-0346">Stress response</keyword>
<proteinExistence type="inferred from homology"/>
<dbReference type="InterPro" id="IPR043129">
    <property type="entry name" value="ATPase_NBD"/>
</dbReference>
<dbReference type="FunFam" id="3.30.30.30:FF:000002">
    <property type="entry name" value="Heat shock 70 kDa protein 4"/>
    <property type="match status" value="1"/>
</dbReference>
<dbReference type="FunFam" id="1.20.1270.10:FF:000002">
    <property type="entry name" value="Heat shock 70 kDa protein 4"/>
    <property type="match status" value="1"/>
</dbReference>
<evidence type="ECO:0000256" key="7">
    <source>
        <dbReference type="ARBA" id="ARBA00022741"/>
    </source>
</evidence>
<evidence type="ECO:0000313" key="18">
    <source>
        <dbReference type="Proteomes" id="UP000002280"/>
    </source>
</evidence>
<dbReference type="Gene3D" id="3.30.420.40">
    <property type="match status" value="2"/>
</dbReference>
<reference evidence="17" key="3">
    <citation type="submission" date="2025-09" db="UniProtKB">
        <authorList>
            <consortium name="Ensembl"/>
        </authorList>
    </citation>
    <scope>IDENTIFICATION</scope>
</reference>
<dbReference type="InterPro" id="IPR029048">
    <property type="entry name" value="HSP70_C_sf"/>
</dbReference>
<dbReference type="OrthoDB" id="434160at2759"/>
<dbReference type="SUPFAM" id="SSF100920">
    <property type="entry name" value="Heat shock protein 70kD (HSP70), peptide-binding domain"/>
    <property type="match status" value="1"/>
</dbReference>
<evidence type="ECO:0000256" key="2">
    <source>
        <dbReference type="ARBA" id="ARBA00004496"/>
    </source>
</evidence>
<dbReference type="GO" id="GO:0006457">
    <property type="term" value="P:protein folding"/>
    <property type="evidence" value="ECO:0000318"/>
    <property type="project" value="GO_Central"/>
</dbReference>
<sequence>MSVVGIDLGFLNCYIAVARSGGIETIANEYSDRCTPACISLGSKTRTIGNAAKSQIVTNVRNTLHGFKKLHGRSFDDPIVQTERIKLPYELQKMPNGSTGVKVRYLEEDRPFAIEQVTGMLLAKLKETSENALKKPVADCVISIPSFFTDAERRSVMAAAQVAGLNCLRLMNETTAVALAYGIYKQDLPPLEEKPRNVVFIDMGHSAYQVSICAFNKGKLKVLATTFDPYLGGRNFDDALVDYFCDEFKAKYKLNVKENSRALLRLYQECEKLKKLMSANASDLPLNIECFMNDLDVSSKMNRGQFEQLSVSLLARVEPPLKAVMEQANLNRDDINSIEIVGGATRIPAVKEQISKFFLKDISTTLNADEAVARGCALQCAILSPAFKVREFSITDVVPYSITLRWKSNIEDGTGECEVFSKNHPAPFSKVITFHKKETFELEAYYTHPHEVPYPDPRIGNFTIQNVFPQSDGDSSKVKVKVRVNIHGIFSVASASVIEKQNLEGDHSDIPMETESSFKNEGKDEMDKMQVDQEEGHQKCHAEHTPEEEIDHTGAKTKPAPADKPERANQNIKKGKVKSIDLPIQSSLHRQLGQDIINSYIENEGKMIMQDKLEKERNDAKNAVEEYVYDFRDKLCNVYEKFVTVEDSSKLSSMLEDTENWLYEDGEDQPKQIYVDKLQELKKFGQPIQIRYIEHEERPKALNDLGKKIQLLMKVVEAFKNKDEKYEHLDAADMEKVEKFINEAMNWLNSKMNAQNKLSLTQDPMVKVAEIVSKSKELDTFCNPIIYKAKPKVEASEEQAKANGEHNGPMNGQSATESKPEAPKEGSPHTKPPGEMEVD</sequence>
<organism evidence="17 18">
    <name type="scientific">Monodelphis domestica</name>
    <name type="common">Gray short-tailed opossum</name>
    <dbReference type="NCBI Taxonomy" id="13616"/>
    <lineage>
        <taxon>Eukaryota</taxon>
        <taxon>Metazoa</taxon>
        <taxon>Chordata</taxon>
        <taxon>Craniata</taxon>
        <taxon>Vertebrata</taxon>
        <taxon>Euteleostomi</taxon>
        <taxon>Mammalia</taxon>
        <taxon>Metatheria</taxon>
        <taxon>Didelphimorphia</taxon>
        <taxon>Didelphidae</taxon>
        <taxon>Monodelphis</taxon>
    </lineage>
</organism>
<comment type="subcellular location">
    <subcellularLocation>
        <location evidence="2">Cytoplasm</location>
    </subcellularLocation>
    <subcellularLocation>
        <location evidence="1">Nucleus</location>
    </subcellularLocation>
</comment>
<reference evidence="17" key="2">
    <citation type="submission" date="2025-08" db="UniProtKB">
        <authorList>
            <consortium name="Ensembl"/>
        </authorList>
    </citation>
    <scope>IDENTIFICATION</scope>
</reference>
<name>F6YGK6_MONDO</name>
<keyword evidence="10" id="KW-0143">Chaperone</keyword>
<feature type="compositionally biased region" description="Basic and acidic residues" evidence="16">
    <location>
        <begin position="505"/>
        <end position="554"/>
    </location>
</feature>
<dbReference type="GO" id="GO:0005524">
    <property type="term" value="F:ATP binding"/>
    <property type="evidence" value="ECO:0007669"/>
    <property type="project" value="UniProtKB-KW"/>
</dbReference>
<dbReference type="SUPFAM" id="SSF53067">
    <property type="entry name" value="Actin-like ATPase domain"/>
    <property type="match status" value="2"/>
</dbReference>
<dbReference type="OMA" id="WEQSPEI"/>
<dbReference type="PANTHER" id="PTHR45639">
    <property type="entry name" value="HSC70CB, ISOFORM G-RELATED"/>
    <property type="match status" value="1"/>
</dbReference>
<evidence type="ECO:0000256" key="9">
    <source>
        <dbReference type="ARBA" id="ARBA00023016"/>
    </source>
</evidence>
<evidence type="ECO:0000256" key="3">
    <source>
        <dbReference type="ARBA" id="ARBA00007381"/>
    </source>
</evidence>
<dbReference type="GeneID" id="100009803"/>
<evidence type="ECO:0000256" key="1">
    <source>
        <dbReference type="ARBA" id="ARBA00004123"/>
    </source>
</evidence>
<dbReference type="FunCoup" id="F6YGK6">
    <property type="interactions" value="2847"/>
</dbReference>
<dbReference type="FunFam" id="3.30.420.40:FF:000767">
    <property type="entry name" value="Heat shock protein 70 (HSP70)-4, putative"/>
    <property type="match status" value="1"/>
</dbReference>
<comment type="subunit">
    <text evidence="4">Homodimer.</text>
</comment>
<dbReference type="PANTHER" id="PTHR45639:SF5">
    <property type="entry name" value="HEAT SHOCK 70 KDA PROTEIN 4L"/>
    <property type="match status" value="1"/>
</dbReference>
<dbReference type="RefSeq" id="XP_001362128.1">
    <property type="nucleotide sequence ID" value="XM_001362091.3"/>
</dbReference>
<dbReference type="InterPro" id="IPR013126">
    <property type="entry name" value="Hsp_70_fam"/>
</dbReference>
<feature type="compositionally biased region" description="Basic and acidic residues" evidence="16">
    <location>
        <begin position="792"/>
        <end position="804"/>
    </location>
</feature>
<dbReference type="AlphaFoldDB" id="F6YGK6"/>
<dbReference type="eggNOG" id="KOG0103">
    <property type="taxonomic scope" value="Eukaryota"/>
</dbReference>
<evidence type="ECO:0000256" key="5">
    <source>
        <dbReference type="ARBA" id="ARBA00022490"/>
    </source>
</evidence>
<dbReference type="InParanoid" id="F6YGK6"/>
<dbReference type="FunFam" id="3.90.640.10:FF:000004">
    <property type="entry name" value="Heat shock 70 kDa protein 4"/>
    <property type="match status" value="1"/>
</dbReference>
<comment type="similarity">
    <text evidence="3">Belongs to the heat shock protein 70 family.</text>
</comment>
<evidence type="ECO:0000313" key="17">
    <source>
        <dbReference type="Ensembl" id="ENSMODP00000015350.3"/>
    </source>
</evidence>
<keyword evidence="6" id="KW-0597">Phosphoprotein</keyword>
<dbReference type="GO" id="GO:0000774">
    <property type="term" value="F:adenyl-nucleotide exchange factor activity"/>
    <property type="evidence" value="ECO:0000318"/>
    <property type="project" value="GO_Central"/>
</dbReference>
<feature type="region of interest" description="Disordered" evidence="16">
    <location>
        <begin position="505"/>
        <end position="568"/>
    </location>
</feature>
<evidence type="ECO:0000256" key="16">
    <source>
        <dbReference type="SAM" id="MobiDB-lite"/>
    </source>
</evidence>
<keyword evidence="5" id="KW-0963">Cytoplasm</keyword>
<comment type="function">
    <text evidence="12">Possesses chaperone activity in vitro where it inhibits aggregation of citrate synthase.</text>
</comment>
<evidence type="ECO:0000256" key="8">
    <source>
        <dbReference type="ARBA" id="ARBA00022840"/>
    </source>
</evidence>
<evidence type="ECO:0000256" key="13">
    <source>
        <dbReference type="ARBA" id="ARBA00069528"/>
    </source>
</evidence>
<dbReference type="Gene3D" id="3.90.640.10">
    <property type="entry name" value="Actin, Chain A, domain 4"/>
    <property type="match status" value="1"/>
</dbReference>
<dbReference type="FunFam" id="3.30.420.40:FF:000495">
    <property type="entry name" value="Heat shock protein 4b"/>
    <property type="match status" value="1"/>
</dbReference>
<keyword evidence="7" id="KW-0547">Nucleotide-binding</keyword>
<evidence type="ECO:0000256" key="4">
    <source>
        <dbReference type="ARBA" id="ARBA00011738"/>
    </source>
</evidence>
<dbReference type="Bgee" id="ENSMODG00000012257">
    <property type="expression patterns" value="Expressed in testis and 20 other cell types or tissues"/>
</dbReference>
<dbReference type="Gene3D" id="2.60.34.10">
    <property type="entry name" value="Substrate Binding Domain Of DNAk, Chain A, domain 1"/>
    <property type="match status" value="1"/>
</dbReference>
<dbReference type="Gene3D" id="1.20.1270.10">
    <property type="match status" value="2"/>
</dbReference>
<feature type="compositionally biased region" description="Basic and acidic residues" evidence="16">
    <location>
        <begin position="818"/>
        <end position="839"/>
    </location>
</feature>
<dbReference type="SUPFAM" id="SSF100934">
    <property type="entry name" value="Heat shock protein 70kD (HSP70), C-terminal subdomain"/>
    <property type="match status" value="2"/>
</dbReference>
<evidence type="ECO:0000256" key="10">
    <source>
        <dbReference type="ARBA" id="ARBA00023186"/>
    </source>
</evidence>
<dbReference type="PROSITE" id="PS01036">
    <property type="entry name" value="HSP70_3"/>
    <property type="match status" value="1"/>
</dbReference>
<keyword evidence="11" id="KW-0539">Nucleus</keyword>
<evidence type="ECO:0000256" key="11">
    <source>
        <dbReference type="ARBA" id="ARBA00023242"/>
    </source>
</evidence>
<dbReference type="Proteomes" id="UP000002280">
    <property type="component" value="Chromosome 5"/>
</dbReference>
<gene>
    <name evidence="17" type="primary">HSPA4L</name>
</gene>
<evidence type="ECO:0000256" key="14">
    <source>
        <dbReference type="ARBA" id="ARBA00077186"/>
    </source>
</evidence>
<keyword evidence="18" id="KW-1185">Reference proteome</keyword>
<evidence type="ECO:0000256" key="15">
    <source>
        <dbReference type="ARBA" id="ARBA00082032"/>
    </source>
</evidence>
<dbReference type="Pfam" id="PF00012">
    <property type="entry name" value="HSP70"/>
    <property type="match status" value="1"/>
</dbReference>
<dbReference type="CTD" id="22824"/>
<keyword evidence="8" id="KW-0067">ATP-binding</keyword>
<dbReference type="FunFam" id="1.20.1270.10:FF:000017">
    <property type="entry name" value="Heat shock protein family A (Hsp70) member 4"/>
    <property type="match status" value="1"/>
</dbReference>
<dbReference type="PROSITE" id="PS00329">
    <property type="entry name" value="HSP70_2"/>
    <property type="match status" value="1"/>
</dbReference>
<dbReference type="GO" id="GO:0005829">
    <property type="term" value="C:cytosol"/>
    <property type="evidence" value="ECO:0000318"/>
    <property type="project" value="GO_Central"/>
</dbReference>
<dbReference type="HOGENOM" id="CLU_005965_5_1_1"/>
<dbReference type="GeneTree" id="ENSGT00940000158736"/>
<dbReference type="GO" id="GO:0140662">
    <property type="term" value="F:ATP-dependent protein folding chaperone"/>
    <property type="evidence" value="ECO:0007669"/>
    <property type="project" value="InterPro"/>
</dbReference>
<dbReference type="Ensembl" id="ENSMODT00000015636.4">
    <property type="protein sequence ID" value="ENSMODP00000015350.3"/>
    <property type="gene ID" value="ENSMODG00000012257.4"/>
</dbReference>
<dbReference type="GO" id="GO:0005634">
    <property type="term" value="C:nucleus"/>
    <property type="evidence" value="ECO:0000318"/>
    <property type="project" value="GO_Central"/>
</dbReference>
<evidence type="ECO:0000256" key="12">
    <source>
        <dbReference type="ARBA" id="ARBA00054497"/>
    </source>
</evidence>
<evidence type="ECO:0000256" key="6">
    <source>
        <dbReference type="ARBA" id="ARBA00022553"/>
    </source>
</evidence>
<dbReference type="FunFam" id="2.60.34.10:FF:000030">
    <property type="entry name" value="Heat shock protein family A (Hsp70) member 4 like"/>
    <property type="match status" value="1"/>
</dbReference>
<dbReference type="Gene3D" id="3.30.30.30">
    <property type="match status" value="1"/>
</dbReference>
<dbReference type="PRINTS" id="PR00301">
    <property type="entry name" value="HEATSHOCK70"/>
</dbReference>
<protein>
    <recommendedName>
        <fullName evidence="13">Heat shock 70 kDa protein 4L</fullName>
    </recommendedName>
    <alternativeName>
        <fullName evidence="14">Heat shock 70-related protein APG-1</fullName>
    </alternativeName>
    <alternativeName>
        <fullName evidence="15">Osmotic stress protein 94</fullName>
    </alternativeName>
</protein>
<dbReference type="FunFam" id="3.30.420.40:FF:000171">
    <property type="entry name" value="Heat shock 70 kDa protein 4"/>
    <property type="match status" value="1"/>
</dbReference>
<feature type="region of interest" description="Disordered" evidence="16">
    <location>
        <begin position="792"/>
        <end position="839"/>
    </location>
</feature>